<protein>
    <recommendedName>
        <fullName evidence="2">Putative peptidoglycan binding domain-containing protein</fullName>
    </recommendedName>
</protein>
<dbReference type="Proteomes" id="UP000647860">
    <property type="component" value="Unassembled WGS sequence"/>
</dbReference>
<gene>
    <name evidence="3" type="ORF">Vgi01_58960</name>
</gene>
<dbReference type="EMBL" id="BOPA01000071">
    <property type="protein sequence ID" value="GIJ19212.1"/>
    <property type="molecule type" value="Genomic_DNA"/>
</dbReference>
<comment type="caution">
    <text evidence="3">The sequence shown here is derived from an EMBL/GenBank/DDBJ whole genome shotgun (WGS) entry which is preliminary data.</text>
</comment>
<keyword evidence="4" id="KW-1185">Reference proteome</keyword>
<dbReference type="PANTHER" id="PTHR39328">
    <property type="entry name" value="BLL2871 PROTEIN"/>
    <property type="match status" value="1"/>
</dbReference>
<evidence type="ECO:0000259" key="2">
    <source>
        <dbReference type="Pfam" id="PF08823"/>
    </source>
</evidence>
<dbReference type="Gene3D" id="3.60.20.10">
    <property type="entry name" value="Glutamine Phosphoribosylpyrophosphate, subunit 1, domain 1"/>
    <property type="match status" value="1"/>
</dbReference>
<evidence type="ECO:0000313" key="4">
    <source>
        <dbReference type="Proteomes" id="UP000647860"/>
    </source>
</evidence>
<dbReference type="InterPro" id="IPR014927">
    <property type="entry name" value="PG-bd_2"/>
</dbReference>
<proteinExistence type="predicted"/>
<evidence type="ECO:0000256" key="1">
    <source>
        <dbReference type="SAM" id="MobiDB-lite"/>
    </source>
</evidence>
<dbReference type="PANTHER" id="PTHR39328:SF1">
    <property type="entry name" value="BLL2871 PROTEIN"/>
    <property type="match status" value="1"/>
</dbReference>
<dbReference type="Pfam" id="PF06267">
    <property type="entry name" value="DUF1028"/>
    <property type="match status" value="1"/>
</dbReference>
<sequence>MTSANLADVTFSLVARSADGHLHGVAVASRFLAAGALVPAAEAQVGAIATQAHVNLAYRPQGLALLRTGVTATGVVAGLVAADPERDHRQLGVVAATGPGATYTGEHCRDWAGGQAGDGWAAQGNILTGPEVIDALRDTWLARTDLPFAQRLLAALRAGQEAGGDRRGQQSAGLVVVRRGGGYGGTGDLMIDLRVDDHPDPITELDRLLAVHTLMFSRPDPATLLDLTGAVAAEVAGLLTALGHPADPADPEDALVEWAGLENLEERLAPSRIDPVVLARLRAALPQVPAPRGAASTDRDPAVSAGGDSAAPAGSDPESAR</sequence>
<dbReference type="InterPro" id="IPR010430">
    <property type="entry name" value="DUF1028"/>
</dbReference>
<name>A0ABQ4IMT1_9ACTN</name>
<dbReference type="InterPro" id="IPR029055">
    <property type="entry name" value="Ntn_hydrolases_N"/>
</dbReference>
<feature type="region of interest" description="Disordered" evidence="1">
    <location>
        <begin position="287"/>
        <end position="321"/>
    </location>
</feature>
<dbReference type="Pfam" id="PF08823">
    <property type="entry name" value="PG_binding_2"/>
    <property type="match status" value="1"/>
</dbReference>
<feature type="domain" description="Putative peptidoglycan binding" evidence="2">
    <location>
        <begin position="216"/>
        <end position="279"/>
    </location>
</feature>
<feature type="compositionally biased region" description="Low complexity" evidence="1">
    <location>
        <begin position="302"/>
        <end position="321"/>
    </location>
</feature>
<organism evidence="3 4">
    <name type="scientific">Micromonospora gifhornensis</name>
    <dbReference type="NCBI Taxonomy" id="84594"/>
    <lineage>
        <taxon>Bacteria</taxon>
        <taxon>Bacillati</taxon>
        <taxon>Actinomycetota</taxon>
        <taxon>Actinomycetes</taxon>
        <taxon>Micromonosporales</taxon>
        <taxon>Micromonosporaceae</taxon>
        <taxon>Micromonospora</taxon>
    </lineage>
</organism>
<reference evidence="3 4" key="1">
    <citation type="submission" date="2021-01" db="EMBL/GenBank/DDBJ databases">
        <title>Whole genome shotgun sequence of Verrucosispora gifhornensis NBRC 16317.</title>
        <authorList>
            <person name="Komaki H."/>
            <person name="Tamura T."/>
        </authorList>
    </citation>
    <scope>NUCLEOTIDE SEQUENCE [LARGE SCALE GENOMIC DNA]</scope>
    <source>
        <strain evidence="3 4">NBRC 16317</strain>
    </source>
</reference>
<dbReference type="SUPFAM" id="SSF56235">
    <property type="entry name" value="N-terminal nucleophile aminohydrolases (Ntn hydrolases)"/>
    <property type="match status" value="1"/>
</dbReference>
<evidence type="ECO:0000313" key="3">
    <source>
        <dbReference type="EMBL" id="GIJ19212.1"/>
    </source>
</evidence>
<accession>A0ABQ4IMT1</accession>